<comment type="function">
    <text evidence="5">Toxic component of a toxin-antitoxin (TA) system. An RNase.</text>
</comment>
<dbReference type="KEGG" id="maqu:Maq22A_c00020"/>
<dbReference type="PATRIC" id="fig|270351.10.peg.4"/>
<keyword evidence="1 5" id="KW-1277">Toxin-antitoxin system</keyword>
<name>A0A0C6F5B4_9HYPH</name>
<dbReference type="Gene3D" id="3.40.50.1010">
    <property type="entry name" value="5'-nuclease"/>
    <property type="match status" value="1"/>
</dbReference>
<dbReference type="STRING" id="270351.Maq22A_c00020"/>
<dbReference type="GO" id="GO:0004540">
    <property type="term" value="F:RNA nuclease activity"/>
    <property type="evidence" value="ECO:0007669"/>
    <property type="project" value="InterPro"/>
</dbReference>
<comment type="similarity">
    <text evidence="5">Belongs to the PINc/VapC protein family.</text>
</comment>
<gene>
    <name evidence="5" type="primary">vapC</name>
    <name evidence="7" type="ORF">Maq22A_c00020</name>
</gene>
<protein>
    <recommendedName>
        <fullName evidence="5">Ribonuclease VapC</fullName>
        <shortName evidence="5">RNase VapC</shortName>
        <ecNumber evidence="5">3.1.-.-</ecNumber>
    </recommendedName>
    <alternativeName>
        <fullName evidence="5">Toxin VapC</fullName>
    </alternativeName>
</protein>
<dbReference type="InterPro" id="IPR002716">
    <property type="entry name" value="PIN_dom"/>
</dbReference>
<proteinExistence type="inferred from homology"/>
<feature type="binding site" evidence="5">
    <location>
        <position position="4"/>
    </location>
    <ligand>
        <name>Mg(2+)</name>
        <dbReference type="ChEBI" id="CHEBI:18420"/>
    </ligand>
</feature>
<feature type="binding site" evidence="5">
    <location>
        <position position="103"/>
    </location>
    <ligand>
        <name>Mg(2+)</name>
        <dbReference type="ChEBI" id="CHEBI:18420"/>
    </ligand>
</feature>
<feature type="domain" description="PIN" evidence="6">
    <location>
        <begin position="1"/>
        <end position="128"/>
    </location>
</feature>
<dbReference type="OrthoDB" id="32625at2"/>
<evidence type="ECO:0000256" key="3">
    <source>
        <dbReference type="ARBA" id="ARBA00022723"/>
    </source>
</evidence>
<evidence type="ECO:0000313" key="8">
    <source>
        <dbReference type="Proteomes" id="UP000061432"/>
    </source>
</evidence>
<keyword evidence="4 5" id="KW-0378">Hydrolase</keyword>
<evidence type="ECO:0000256" key="5">
    <source>
        <dbReference type="HAMAP-Rule" id="MF_00265"/>
    </source>
</evidence>
<dbReference type="EC" id="3.1.-.-" evidence="5"/>
<dbReference type="GO" id="GO:0016787">
    <property type="term" value="F:hydrolase activity"/>
    <property type="evidence" value="ECO:0007669"/>
    <property type="project" value="UniProtKB-KW"/>
</dbReference>
<dbReference type="GO" id="GO:0000287">
    <property type="term" value="F:magnesium ion binding"/>
    <property type="evidence" value="ECO:0007669"/>
    <property type="project" value="UniProtKB-UniRule"/>
</dbReference>
<dbReference type="InterPro" id="IPR029060">
    <property type="entry name" value="PIN-like_dom_sf"/>
</dbReference>
<dbReference type="CDD" id="cd09871">
    <property type="entry name" value="PIN_MtVapC28-VapC30-like"/>
    <property type="match status" value="1"/>
</dbReference>
<dbReference type="Proteomes" id="UP000061432">
    <property type="component" value="Chromosome"/>
</dbReference>
<dbReference type="Pfam" id="PF01850">
    <property type="entry name" value="PIN"/>
    <property type="match status" value="1"/>
</dbReference>
<evidence type="ECO:0000256" key="4">
    <source>
        <dbReference type="ARBA" id="ARBA00022801"/>
    </source>
</evidence>
<dbReference type="InterPro" id="IPR022907">
    <property type="entry name" value="VapC_family"/>
</dbReference>
<keyword evidence="2 5" id="KW-0540">Nuclease</keyword>
<reference evidence="8" key="2">
    <citation type="submission" date="2015-01" db="EMBL/GenBank/DDBJ databases">
        <title>Complete genome sequence of Methylobacterium aquaticum strain 22A.</title>
        <authorList>
            <person name="Tani A."/>
            <person name="Ogura Y."/>
            <person name="Hayashi T."/>
        </authorList>
    </citation>
    <scope>NUCLEOTIDE SEQUENCE [LARGE SCALE GENOMIC DNA]</scope>
    <source>
        <strain evidence="8">MA-22A</strain>
    </source>
</reference>
<evidence type="ECO:0000256" key="2">
    <source>
        <dbReference type="ARBA" id="ARBA00022722"/>
    </source>
</evidence>
<sequence length="133" mass="13871">MFVDASAIVAILLEETGATDLTNQIDAASDPVTSTLAVFEAVTAISREAGLSVEDADRQVRGFMTIGRIGLVAVAEAEVNGALLAYARYGKGRGHPARLNLGDCFAYACAAVRGLPLLFVGNDFSRTALPPTL</sequence>
<comment type="cofactor">
    <cofactor evidence="5">
        <name>Mg(2+)</name>
        <dbReference type="ChEBI" id="CHEBI:18420"/>
    </cofactor>
</comment>
<evidence type="ECO:0000259" key="6">
    <source>
        <dbReference type="Pfam" id="PF01850"/>
    </source>
</evidence>
<dbReference type="SUPFAM" id="SSF88723">
    <property type="entry name" value="PIN domain-like"/>
    <property type="match status" value="1"/>
</dbReference>
<dbReference type="RefSeq" id="WP_060845199.1">
    <property type="nucleotide sequence ID" value="NZ_AP014704.1"/>
</dbReference>
<keyword evidence="5" id="KW-0800">Toxin</keyword>
<keyword evidence="3 5" id="KW-0479">Metal-binding</keyword>
<accession>A0A0C6F5B4</accession>
<dbReference type="GO" id="GO:0090729">
    <property type="term" value="F:toxin activity"/>
    <property type="evidence" value="ECO:0007669"/>
    <property type="project" value="UniProtKB-KW"/>
</dbReference>
<dbReference type="EMBL" id="AP014704">
    <property type="protein sequence ID" value="BAQ43528.1"/>
    <property type="molecule type" value="Genomic_DNA"/>
</dbReference>
<organism evidence="7 8">
    <name type="scientific">Methylobacterium aquaticum</name>
    <dbReference type="NCBI Taxonomy" id="270351"/>
    <lineage>
        <taxon>Bacteria</taxon>
        <taxon>Pseudomonadati</taxon>
        <taxon>Pseudomonadota</taxon>
        <taxon>Alphaproteobacteria</taxon>
        <taxon>Hyphomicrobiales</taxon>
        <taxon>Methylobacteriaceae</taxon>
        <taxon>Methylobacterium</taxon>
    </lineage>
</organism>
<evidence type="ECO:0000313" key="7">
    <source>
        <dbReference type="EMBL" id="BAQ43528.1"/>
    </source>
</evidence>
<dbReference type="AlphaFoldDB" id="A0A0C6F5B4"/>
<evidence type="ECO:0000256" key="1">
    <source>
        <dbReference type="ARBA" id="ARBA00022649"/>
    </source>
</evidence>
<reference evidence="7 8" key="1">
    <citation type="journal article" date="2015" name="Genome Announc.">
        <title>Complete Genome Sequence of Methylobacterium aquaticum Strain 22A, Isolated from Racomitrium japonicum Moss.</title>
        <authorList>
            <person name="Tani A."/>
            <person name="Ogura Y."/>
            <person name="Hayashi T."/>
            <person name="Kimbara K."/>
        </authorList>
    </citation>
    <scope>NUCLEOTIDE SEQUENCE [LARGE SCALE GENOMIC DNA]</scope>
    <source>
        <strain evidence="7 8">MA-22A</strain>
    </source>
</reference>
<dbReference type="HAMAP" id="MF_00265">
    <property type="entry name" value="VapC_Nob1"/>
    <property type="match status" value="1"/>
</dbReference>
<keyword evidence="5" id="KW-0460">Magnesium</keyword>